<feature type="domain" description="C3H1-type" evidence="7">
    <location>
        <begin position="94"/>
        <end position="120"/>
    </location>
</feature>
<reference evidence="8" key="5">
    <citation type="journal article" date="2021" name="G3 (Bethesda)">
        <title>Aegilops tauschii genome assembly Aet v5.0 features greater sequence contiguity and improved annotation.</title>
        <authorList>
            <person name="Wang L."/>
            <person name="Zhu T."/>
            <person name="Rodriguez J.C."/>
            <person name="Deal K.R."/>
            <person name="Dubcovsky J."/>
            <person name="McGuire P.E."/>
            <person name="Lux T."/>
            <person name="Spannagl M."/>
            <person name="Mayer K.F.X."/>
            <person name="Baldrich P."/>
            <person name="Meyers B.C."/>
            <person name="Huo N."/>
            <person name="Gu Y.Q."/>
            <person name="Zhou H."/>
            <person name="Devos K.M."/>
            <person name="Bennetzen J.L."/>
            <person name="Unver T."/>
            <person name="Budak H."/>
            <person name="Gulick P.J."/>
            <person name="Galiba G."/>
            <person name="Kalapos B."/>
            <person name="Nelson D.R."/>
            <person name="Li P."/>
            <person name="You F.M."/>
            <person name="Luo M.C."/>
            <person name="Dvorak J."/>
        </authorList>
    </citation>
    <scope>NUCLEOTIDE SEQUENCE [LARGE SCALE GENOMIC DNA]</scope>
    <source>
        <strain evidence="8">cv. AL8/78</strain>
    </source>
</reference>
<feature type="compositionally biased region" description="Basic residues" evidence="6">
    <location>
        <begin position="354"/>
        <end position="377"/>
    </location>
</feature>
<feature type="zinc finger region" description="C3H1-type" evidence="5">
    <location>
        <begin position="46"/>
        <end position="72"/>
    </location>
</feature>
<reference evidence="9" key="2">
    <citation type="journal article" date="2017" name="Nat. Plants">
        <title>The Aegilops tauschii genome reveals multiple impacts of transposons.</title>
        <authorList>
            <person name="Zhao G."/>
            <person name="Zou C."/>
            <person name="Li K."/>
            <person name="Wang K."/>
            <person name="Li T."/>
            <person name="Gao L."/>
            <person name="Zhang X."/>
            <person name="Wang H."/>
            <person name="Yang Z."/>
            <person name="Liu X."/>
            <person name="Jiang W."/>
            <person name="Mao L."/>
            <person name="Kong X."/>
            <person name="Jiao Y."/>
            <person name="Jia J."/>
        </authorList>
    </citation>
    <scope>NUCLEOTIDE SEQUENCE [LARGE SCALE GENOMIC DNA]</scope>
    <source>
        <strain evidence="9">cv. AL8/78</strain>
    </source>
</reference>
<evidence type="ECO:0000256" key="2">
    <source>
        <dbReference type="ARBA" id="ARBA00022771"/>
    </source>
</evidence>
<sequence>MVSAAAEEGEDPRWRRSNTDCVFFLVSRVSCTKGSKCEYRHCEGARFNPRNCWYWFHGSCVNPSCTFRHPPMENFNRTKSLTVPPSSDGSISVKTANPCYFYYSSGCKKGDNCPFLHEPTPNTESAISSEATTFNPIVNENSAGDEMVEASKDAHTSPCQDTLYHIKKCHSKEVPESIYLEFDGPISVTPETSTDTGEYIKCFTHSDQSSEYSTMEDAEQDGSRDSSPGFDVLVDDGLSNKNDLEKQLAQKRDAQVLHAKYDIGDPVCYDRDYYDSWYYGQAFCSFDDQHGSLSHPEGIQDPDVETTLGYIPHNTRKLSRPSSDEYDRMFFNSSFIGSAADDVFPRQHTETRHTSKRRPEKRKGAKSRKGRTKRRRGLGPVSGFQGIESRSTHYRQEFLMEECPQSVACATFRGQKKKRRGKQHNVISARSSEHPTTDFTGPKTLAQIKEENCVSKSRFSHSAARMPHGGSFSNDFEGPKSLTELLKAKDRVSISQRTYC</sequence>
<evidence type="ECO:0000256" key="4">
    <source>
        <dbReference type="ARBA" id="ARBA00023125"/>
    </source>
</evidence>
<evidence type="ECO:0000313" key="8">
    <source>
        <dbReference type="EnsemblPlants" id="AET1Gv20288700.3"/>
    </source>
</evidence>
<feature type="domain" description="C3H1-type" evidence="7">
    <location>
        <begin position="15"/>
        <end position="44"/>
    </location>
</feature>
<dbReference type="SUPFAM" id="SSF90229">
    <property type="entry name" value="CCCH zinc finger"/>
    <property type="match status" value="1"/>
</dbReference>
<dbReference type="Gene3D" id="4.10.1000.10">
    <property type="entry name" value="Zinc finger, CCCH-type"/>
    <property type="match status" value="2"/>
</dbReference>
<dbReference type="Pfam" id="PF15663">
    <property type="entry name" value="zf-CCCH_3"/>
    <property type="match status" value="1"/>
</dbReference>
<dbReference type="PROSITE" id="PS50103">
    <property type="entry name" value="ZF_C3H1"/>
    <property type="match status" value="3"/>
</dbReference>
<feature type="zinc finger region" description="C3H1-type" evidence="5">
    <location>
        <begin position="15"/>
        <end position="44"/>
    </location>
</feature>
<evidence type="ECO:0000256" key="3">
    <source>
        <dbReference type="ARBA" id="ARBA00022833"/>
    </source>
</evidence>
<evidence type="ECO:0000313" key="9">
    <source>
        <dbReference type="Proteomes" id="UP000015105"/>
    </source>
</evidence>
<feature type="region of interest" description="Disordered" evidence="6">
    <location>
        <begin position="414"/>
        <end position="444"/>
    </location>
</feature>
<dbReference type="PANTHER" id="PTHR15725">
    <property type="entry name" value="ZN-FINGER, C-X8-C-X5-C-X3-H TYPE-CONTAINING"/>
    <property type="match status" value="1"/>
</dbReference>
<feature type="region of interest" description="Disordered" evidence="6">
    <location>
        <begin position="342"/>
        <end position="389"/>
    </location>
</feature>
<reference evidence="8" key="3">
    <citation type="journal article" date="2017" name="Nature">
        <title>Genome sequence of the progenitor of the wheat D genome Aegilops tauschii.</title>
        <authorList>
            <person name="Luo M.C."/>
            <person name="Gu Y.Q."/>
            <person name="Puiu D."/>
            <person name="Wang H."/>
            <person name="Twardziok S.O."/>
            <person name="Deal K.R."/>
            <person name="Huo N."/>
            <person name="Zhu T."/>
            <person name="Wang L."/>
            <person name="Wang Y."/>
            <person name="McGuire P.E."/>
            <person name="Liu S."/>
            <person name="Long H."/>
            <person name="Ramasamy R.K."/>
            <person name="Rodriguez J.C."/>
            <person name="Van S.L."/>
            <person name="Yuan L."/>
            <person name="Wang Z."/>
            <person name="Xia Z."/>
            <person name="Xiao L."/>
            <person name="Anderson O.D."/>
            <person name="Ouyang S."/>
            <person name="Liang Y."/>
            <person name="Zimin A.V."/>
            <person name="Pertea G."/>
            <person name="Qi P."/>
            <person name="Bennetzen J.L."/>
            <person name="Dai X."/>
            <person name="Dawson M.W."/>
            <person name="Muller H.G."/>
            <person name="Kugler K."/>
            <person name="Rivarola-Duarte L."/>
            <person name="Spannagl M."/>
            <person name="Mayer K.F.X."/>
            <person name="Lu F.H."/>
            <person name="Bevan M.W."/>
            <person name="Leroy P."/>
            <person name="Li P."/>
            <person name="You F.M."/>
            <person name="Sun Q."/>
            <person name="Liu Z."/>
            <person name="Lyons E."/>
            <person name="Wicker T."/>
            <person name="Salzberg S.L."/>
            <person name="Devos K.M."/>
            <person name="Dvorak J."/>
        </authorList>
    </citation>
    <scope>NUCLEOTIDE SEQUENCE [LARGE SCALE GENOMIC DNA]</scope>
    <source>
        <strain evidence="8">cv. AL8/78</strain>
    </source>
</reference>
<dbReference type="Pfam" id="PF14608">
    <property type="entry name" value="zf-CCCH_2"/>
    <property type="match status" value="1"/>
</dbReference>
<evidence type="ECO:0000259" key="7">
    <source>
        <dbReference type="PROSITE" id="PS50103"/>
    </source>
</evidence>
<reference evidence="9" key="1">
    <citation type="journal article" date="2014" name="Science">
        <title>Ancient hybridizations among the ancestral genomes of bread wheat.</title>
        <authorList>
            <consortium name="International Wheat Genome Sequencing Consortium,"/>
            <person name="Marcussen T."/>
            <person name="Sandve S.R."/>
            <person name="Heier L."/>
            <person name="Spannagl M."/>
            <person name="Pfeifer M."/>
            <person name="Jakobsen K.S."/>
            <person name="Wulff B.B."/>
            <person name="Steuernagel B."/>
            <person name="Mayer K.F."/>
            <person name="Olsen O.A."/>
        </authorList>
    </citation>
    <scope>NUCLEOTIDE SEQUENCE [LARGE SCALE GENOMIC DNA]</scope>
    <source>
        <strain evidence="9">cv. AL8/78</strain>
    </source>
</reference>
<dbReference type="GO" id="GO:0003677">
    <property type="term" value="F:DNA binding"/>
    <property type="evidence" value="ECO:0007669"/>
    <property type="project" value="UniProtKB-KW"/>
</dbReference>
<organism evidence="8 9">
    <name type="scientific">Aegilops tauschii subsp. strangulata</name>
    <name type="common">Goatgrass</name>
    <dbReference type="NCBI Taxonomy" id="200361"/>
    <lineage>
        <taxon>Eukaryota</taxon>
        <taxon>Viridiplantae</taxon>
        <taxon>Streptophyta</taxon>
        <taxon>Embryophyta</taxon>
        <taxon>Tracheophyta</taxon>
        <taxon>Spermatophyta</taxon>
        <taxon>Magnoliopsida</taxon>
        <taxon>Liliopsida</taxon>
        <taxon>Poales</taxon>
        <taxon>Poaceae</taxon>
        <taxon>BOP clade</taxon>
        <taxon>Pooideae</taxon>
        <taxon>Triticodae</taxon>
        <taxon>Triticeae</taxon>
        <taxon>Triticinae</taxon>
        <taxon>Aegilops</taxon>
    </lineage>
</organism>
<feature type="region of interest" description="Disordered" evidence="6">
    <location>
        <begin position="459"/>
        <end position="478"/>
    </location>
</feature>
<dbReference type="GO" id="GO:0008270">
    <property type="term" value="F:zinc ion binding"/>
    <property type="evidence" value="ECO:0007669"/>
    <property type="project" value="UniProtKB-KW"/>
</dbReference>
<reference evidence="8" key="4">
    <citation type="submission" date="2019-03" db="UniProtKB">
        <authorList>
            <consortium name="EnsemblPlants"/>
        </authorList>
    </citation>
    <scope>IDENTIFICATION</scope>
</reference>
<name>A0A452Y4J1_AEGTS</name>
<feature type="zinc finger region" description="C3H1-type" evidence="5">
    <location>
        <begin position="94"/>
        <end position="120"/>
    </location>
</feature>
<dbReference type="STRING" id="200361.A0A452Y4J1"/>
<dbReference type="EnsemblPlants" id="AET1Gv20288700.3">
    <property type="protein sequence ID" value="AET1Gv20288700.3"/>
    <property type="gene ID" value="AET1Gv20288700"/>
</dbReference>
<feature type="compositionally biased region" description="Basic and acidic residues" evidence="6">
    <location>
        <begin position="343"/>
        <end position="353"/>
    </location>
</feature>
<feature type="domain" description="C3H1-type" evidence="7">
    <location>
        <begin position="46"/>
        <end position="72"/>
    </location>
</feature>
<protein>
    <recommendedName>
        <fullName evidence="7">C3H1-type domain-containing protein</fullName>
    </recommendedName>
</protein>
<dbReference type="Gramene" id="AET1Gv20288700.3">
    <property type="protein sequence ID" value="AET1Gv20288700.3"/>
    <property type="gene ID" value="AET1Gv20288700"/>
</dbReference>
<evidence type="ECO:0000256" key="5">
    <source>
        <dbReference type="PROSITE-ProRule" id="PRU00723"/>
    </source>
</evidence>
<dbReference type="AlphaFoldDB" id="A0A452Y4J1"/>
<keyword evidence="9" id="KW-1185">Reference proteome</keyword>
<dbReference type="SMART" id="SM00356">
    <property type="entry name" value="ZnF_C3H1"/>
    <property type="match status" value="3"/>
</dbReference>
<dbReference type="GO" id="GO:0003729">
    <property type="term" value="F:mRNA binding"/>
    <property type="evidence" value="ECO:0007669"/>
    <property type="project" value="TreeGrafter"/>
</dbReference>
<keyword evidence="3 5" id="KW-0862">Zinc</keyword>
<proteinExistence type="predicted"/>
<dbReference type="Proteomes" id="UP000015105">
    <property type="component" value="Chromosome 1D"/>
</dbReference>
<dbReference type="InterPro" id="IPR041686">
    <property type="entry name" value="Znf-CCCH_3"/>
</dbReference>
<feature type="compositionally biased region" description="Basic residues" evidence="6">
    <location>
        <begin position="414"/>
        <end position="423"/>
    </location>
</feature>
<evidence type="ECO:0000256" key="1">
    <source>
        <dbReference type="ARBA" id="ARBA00022723"/>
    </source>
</evidence>
<dbReference type="PANTHER" id="PTHR15725:SF22">
    <property type="entry name" value="ZINC FINGER CCCH DOMAIN-CONTAINING PROTEIN 34"/>
    <property type="match status" value="1"/>
</dbReference>
<evidence type="ECO:0000256" key="6">
    <source>
        <dbReference type="SAM" id="MobiDB-lite"/>
    </source>
</evidence>
<feature type="region of interest" description="Disordered" evidence="6">
    <location>
        <begin position="207"/>
        <end position="231"/>
    </location>
</feature>
<keyword evidence="1 5" id="KW-0479">Metal-binding</keyword>
<dbReference type="InterPro" id="IPR000571">
    <property type="entry name" value="Znf_CCCH"/>
</dbReference>
<accession>A0A452Y4J1</accession>
<dbReference type="InterPro" id="IPR036855">
    <property type="entry name" value="Znf_CCCH_sf"/>
</dbReference>
<keyword evidence="2 5" id="KW-0863">Zinc-finger</keyword>
<keyword evidence="4" id="KW-0238">DNA-binding</keyword>